<evidence type="ECO:0000313" key="1">
    <source>
        <dbReference type="EMBL" id="AVO34198.1"/>
    </source>
</evidence>
<organism evidence="1 2">
    <name type="scientific">Ottowia oryzae</name>
    <dbReference type="NCBI Taxonomy" id="2109914"/>
    <lineage>
        <taxon>Bacteria</taxon>
        <taxon>Pseudomonadati</taxon>
        <taxon>Pseudomonadota</taxon>
        <taxon>Betaproteobacteria</taxon>
        <taxon>Burkholderiales</taxon>
        <taxon>Comamonadaceae</taxon>
        <taxon>Ottowia</taxon>
    </lineage>
</organism>
<sequence>MPESPALSPLHVGAPSLTRRHLQRLRQMYRSAGWPCQDVLEADLLAAALLQRVPAAHGGETLRVTDAGLAALSAAAARNRAALSAHEALVRRVAQDLQRAGRIAWRGLSLRVPISGLPGSDPNHALAQAQPAQAAMEWLASDAPGTATSAAPSRWHVACPDVFSVRHTSVEAYLDPVVHEIKVSRADLLADLKRPQKRAAYLAMGGACWYVLGTDARGRAIGSADDVPPECGVMLVSADGCTIQRPAPRRALERLPFATWMALARATPLPPLEDEDAQGALRDVD</sequence>
<evidence type="ECO:0000313" key="2">
    <source>
        <dbReference type="Proteomes" id="UP000239709"/>
    </source>
</evidence>
<dbReference type="AlphaFoldDB" id="A0A2S0MEA6"/>
<dbReference type="Proteomes" id="UP000239709">
    <property type="component" value="Chromosome"/>
</dbReference>
<proteinExistence type="predicted"/>
<dbReference type="RefSeq" id="WP_106702753.1">
    <property type="nucleotide sequence ID" value="NZ_CP027666.1"/>
</dbReference>
<keyword evidence="2" id="KW-1185">Reference proteome</keyword>
<dbReference type="OrthoDB" id="7058820at2"/>
<gene>
    <name evidence="1" type="ORF">C6570_08045</name>
</gene>
<reference evidence="1 2" key="1">
    <citation type="submission" date="2018-03" db="EMBL/GenBank/DDBJ databases">
        <title>Genome sequencing of Ottowia sp.</title>
        <authorList>
            <person name="Kim S.-J."/>
            <person name="Heo J."/>
            <person name="Kwon S.-W."/>
        </authorList>
    </citation>
    <scope>NUCLEOTIDE SEQUENCE [LARGE SCALE GENOMIC DNA]</scope>
    <source>
        <strain evidence="1 2">KADR8-3</strain>
    </source>
</reference>
<name>A0A2S0MEA6_9BURK</name>
<protein>
    <submittedName>
        <fullName evidence="1">Uncharacterized protein</fullName>
    </submittedName>
</protein>
<accession>A0A2S0MEA6</accession>
<dbReference type="EMBL" id="CP027666">
    <property type="protein sequence ID" value="AVO34198.1"/>
    <property type="molecule type" value="Genomic_DNA"/>
</dbReference>
<dbReference type="KEGG" id="otk:C6570_08045"/>